<dbReference type="InterPro" id="IPR001584">
    <property type="entry name" value="Integrase_cat-core"/>
</dbReference>
<reference evidence="3" key="1">
    <citation type="submission" date="2021-03" db="EMBL/GenBank/DDBJ databases">
        <title>Draft genome sequence of rust myrtle Austropuccinia psidii MF-1, a brazilian biotype.</title>
        <authorList>
            <person name="Quecine M.C."/>
            <person name="Pachon D.M.R."/>
            <person name="Bonatelli M.L."/>
            <person name="Correr F.H."/>
            <person name="Franceschini L.M."/>
            <person name="Leite T.F."/>
            <person name="Margarido G.R.A."/>
            <person name="Almeida C.A."/>
            <person name="Ferrarezi J.A."/>
            <person name="Labate C.A."/>
        </authorList>
    </citation>
    <scope>NUCLEOTIDE SEQUENCE</scope>
    <source>
        <strain evidence="3">MF-1</strain>
    </source>
</reference>
<dbReference type="PROSITE" id="PS50994">
    <property type="entry name" value="INTEGRASE"/>
    <property type="match status" value="1"/>
</dbReference>
<feature type="domain" description="Integrase catalytic" evidence="2">
    <location>
        <begin position="6"/>
        <end position="113"/>
    </location>
</feature>
<name>A0A9Q3FTR7_9BASI</name>
<dbReference type="SUPFAM" id="SSF53098">
    <property type="entry name" value="Ribonuclease H-like"/>
    <property type="match status" value="1"/>
</dbReference>
<sequence length="113" mass="13009">MICIQEQKYPWEVVHMDWVKALPPSGDRSPNAFLVILDRYSQTPLFLPCHTDDTAIDTAFLLWSRAISHTGLFKNIVSARDPKFTSSLWTNFHRFFGTNLSFCTSYHPQTDGL</sequence>
<dbReference type="GO" id="GO:0003723">
    <property type="term" value="F:RNA binding"/>
    <property type="evidence" value="ECO:0007669"/>
    <property type="project" value="UniProtKB-KW"/>
</dbReference>
<dbReference type="Proteomes" id="UP000765509">
    <property type="component" value="Unassembled WGS sequence"/>
</dbReference>
<dbReference type="InterPro" id="IPR050951">
    <property type="entry name" value="Retrovirus_Pol_polyprotein"/>
</dbReference>
<dbReference type="Gene3D" id="3.30.420.10">
    <property type="entry name" value="Ribonuclease H-like superfamily/Ribonuclease H"/>
    <property type="match status" value="1"/>
</dbReference>
<accession>A0A9Q3FTR7</accession>
<dbReference type="AlphaFoldDB" id="A0A9Q3FTR7"/>
<protein>
    <recommendedName>
        <fullName evidence="2">Integrase catalytic domain-containing protein</fullName>
    </recommendedName>
</protein>
<gene>
    <name evidence="3" type="ORF">O181_086195</name>
</gene>
<proteinExistence type="predicted"/>
<dbReference type="PANTHER" id="PTHR37984">
    <property type="entry name" value="PROTEIN CBG26694"/>
    <property type="match status" value="1"/>
</dbReference>
<dbReference type="InterPro" id="IPR012337">
    <property type="entry name" value="RNaseH-like_sf"/>
</dbReference>
<evidence type="ECO:0000259" key="2">
    <source>
        <dbReference type="PROSITE" id="PS50994"/>
    </source>
</evidence>
<dbReference type="InterPro" id="IPR036397">
    <property type="entry name" value="RNaseH_sf"/>
</dbReference>
<dbReference type="PANTHER" id="PTHR37984:SF5">
    <property type="entry name" value="PROTEIN NYNRIN-LIKE"/>
    <property type="match status" value="1"/>
</dbReference>
<keyword evidence="1" id="KW-0694">RNA-binding</keyword>
<evidence type="ECO:0000313" key="4">
    <source>
        <dbReference type="Proteomes" id="UP000765509"/>
    </source>
</evidence>
<evidence type="ECO:0000256" key="1">
    <source>
        <dbReference type="ARBA" id="ARBA00022884"/>
    </source>
</evidence>
<organism evidence="3 4">
    <name type="scientific">Austropuccinia psidii MF-1</name>
    <dbReference type="NCBI Taxonomy" id="1389203"/>
    <lineage>
        <taxon>Eukaryota</taxon>
        <taxon>Fungi</taxon>
        <taxon>Dikarya</taxon>
        <taxon>Basidiomycota</taxon>
        <taxon>Pucciniomycotina</taxon>
        <taxon>Pucciniomycetes</taxon>
        <taxon>Pucciniales</taxon>
        <taxon>Sphaerophragmiaceae</taxon>
        <taxon>Austropuccinia</taxon>
    </lineage>
</organism>
<comment type="caution">
    <text evidence="3">The sequence shown here is derived from an EMBL/GenBank/DDBJ whole genome shotgun (WGS) entry which is preliminary data.</text>
</comment>
<evidence type="ECO:0000313" key="3">
    <source>
        <dbReference type="EMBL" id="MBW0546480.1"/>
    </source>
</evidence>
<dbReference type="GO" id="GO:0015074">
    <property type="term" value="P:DNA integration"/>
    <property type="evidence" value="ECO:0007669"/>
    <property type="project" value="InterPro"/>
</dbReference>
<dbReference type="EMBL" id="AVOT02051476">
    <property type="protein sequence ID" value="MBW0546480.1"/>
    <property type="molecule type" value="Genomic_DNA"/>
</dbReference>
<keyword evidence="4" id="KW-1185">Reference proteome</keyword>
<dbReference type="GO" id="GO:0005634">
    <property type="term" value="C:nucleus"/>
    <property type="evidence" value="ECO:0007669"/>
    <property type="project" value="UniProtKB-ARBA"/>
</dbReference>